<dbReference type="AlphaFoldDB" id="A0A318EBD6"/>
<evidence type="ECO:0000313" key="1">
    <source>
        <dbReference type="EMBL" id="PXV69823.1"/>
    </source>
</evidence>
<dbReference type="Proteomes" id="UP000248330">
    <property type="component" value="Unassembled WGS sequence"/>
</dbReference>
<reference evidence="1 2" key="1">
    <citation type="submission" date="2018-04" db="EMBL/GenBank/DDBJ databases">
        <title>Genomic Encyclopedia of Type Strains, Phase IV (KMG-IV): sequencing the most valuable type-strain genomes for metagenomic binning, comparative biology and taxonomic classification.</title>
        <authorList>
            <person name="Goeker M."/>
        </authorList>
    </citation>
    <scope>NUCLEOTIDE SEQUENCE [LARGE SCALE GENOMIC DNA]</scope>
    <source>
        <strain evidence="1 2">DSM 104150</strain>
    </source>
</reference>
<organism evidence="1 2">
    <name type="scientific">Sinimarinibacterium flocculans</name>
    <dbReference type="NCBI Taxonomy" id="985250"/>
    <lineage>
        <taxon>Bacteria</taxon>
        <taxon>Pseudomonadati</taxon>
        <taxon>Pseudomonadota</taxon>
        <taxon>Gammaproteobacteria</taxon>
        <taxon>Nevskiales</taxon>
        <taxon>Nevskiaceae</taxon>
        <taxon>Sinimarinibacterium</taxon>
    </lineage>
</organism>
<name>A0A318EBD6_9GAMM</name>
<accession>A0A318EBD6</accession>
<dbReference type="InterPro" id="IPR018841">
    <property type="entry name" value="DUF2442"/>
</dbReference>
<dbReference type="Gene3D" id="3.30.2020.40">
    <property type="entry name" value="Uncharacterised protein PF10387, DUF2442"/>
    <property type="match status" value="1"/>
</dbReference>
<dbReference type="Pfam" id="PF10387">
    <property type="entry name" value="DUF2442"/>
    <property type="match status" value="1"/>
</dbReference>
<dbReference type="OrthoDB" id="9807561at2"/>
<dbReference type="EMBL" id="QICN01000003">
    <property type="protein sequence ID" value="PXV69823.1"/>
    <property type="molecule type" value="Genomic_DNA"/>
</dbReference>
<evidence type="ECO:0000313" key="2">
    <source>
        <dbReference type="Proteomes" id="UP000248330"/>
    </source>
</evidence>
<dbReference type="RefSeq" id="WP_110264722.1">
    <property type="nucleotide sequence ID" value="NZ_CAKZQT010000029.1"/>
</dbReference>
<proteinExistence type="predicted"/>
<sequence length="102" mass="11107">MSSLALQDDPHAEHVHCTDDELVVALTDGRTLSVPLTWFPRLANARPEDRAKFELLGDGQGIHWPMLDEDISIRGLLAGKPSFEAVPNLRIKPAGRGSIPSA</sequence>
<protein>
    <submittedName>
        <fullName evidence="1">Uncharacterized protein DUF2442</fullName>
    </submittedName>
</protein>
<gene>
    <name evidence="1" type="ORF">C8D93_103399</name>
</gene>
<keyword evidence="2" id="KW-1185">Reference proteome</keyword>
<comment type="caution">
    <text evidence="1">The sequence shown here is derived from an EMBL/GenBank/DDBJ whole genome shotgun (WGS) entry which is preliminary data.</text>
</comment>